<reference evidence="2 3" key="1">
    <citation type="journal article" date="2014" name="Genome Biol. Evol.">
        <title>The genome of the myxosporean Thelohanellus kitauei shows adaptations to nutrient acquisition within its fish host.</title>
        <authorList>
            <person name="Yang Y."/>
            <person name="Xiong J."/>
            <person name="Zhou Z."/>
            <person name="Huo F."/>
            <person name="Miao W."/>
            <person name="Ran C."/>
            <person name="Liu Y."/>
            <person name="Zhang J."/>
            <person name="Feng J."/>
            <person name="Wang M."/>
            <person name="Wang M."/>
            <person name="Wang L."/>
            <person name="Yao B."/>
        </authorList>
    </citation>
    <scope>NUCLEOTIDE SEQUENCE [LARGE SCALE GENOMIC DNA]</scope>
    <source>
        <strain evidence="2">Wuqing</strain>
    </source>
</reference>
<protein>
    <submittedName>
        <fullName evidence="2">Uncharacterized protein</fullName>
    </submittedName>
</protein>
<organism evidence="2 3">
    <name type="scientific">Thelohanellus kitauei</name>
    <name type="common">Myxosporean</name>
    <dbReference type="NCBI Taxonomy" id="669202"/>
    <lineage>
        <taxon>Eukaryota</taxon>
        <taxon>Metazoa</taxon>
        <taxon>Cnidaria</taxon>
        <taxon>Myxozoa</taxon>
        <taxon>Myxosporea</taxon>
        <taxon>Bivalvulida</taxon>
        <taxon>Platysporina</taxon>
        <taxon>Myxobolidae</taxon>
        <taxon>Thelohanellus</taxon>
    </lineage>
</organism>
<evidence type="ECO:0000256" key="1">
    <source>
        <dbReference type="SAM" id="MobiDB-lite"/>
    </source>
</evidence>
<keyword evidence="3" id="KW-1185">Reference proteome</keyword>
<dbReference type="AlphaFoldDB" id="A0A0C2NBP5"/>
<gene>
    <name evidence="2" type="ORF">RF11_14625</name>
</gene>
<feature type="region of interest" description="Disordered" evidence="1">
    <location>
        <begin position="32"/>
        <end position="80"/>
    </location>
</feature>
<evidence type="ECO:0000313" key="2">
    <source>
        <dbReference type="EMBL" id="KII73765.1"/>
    </source>
</evidence>
<proteinExistence type="predicted"/>
<feature type="region of interest" description="Disordered" evidence="1">
    <location>
        <begin position="145"/>
        <end position="164"/>
    </location>
</feature>
<comment type="caution">
    <text evidence="2">The sequence shown here is derived from an EMBL/GenBank/DDBJ whole genome shotgun (WGS) entry which is preliminary data.</text>
</comment>
<dbReference type="Proteomes" id="UP000031668">
    <property type="component" value="Unassembled WGS sequence"/>
</dbReference>
<dbReference type="EMBL" id="JWZT01000682">
    <property type="protein sequence ID" value="KII73765.1"/>
    <property type="molecule type" value="Genomic_DNA"/>
</dbReference>
<evidence type="ECO:0000313" key="3">
    <source>
        <dbReference type="Proteomes" id="UP000031668"/>
    </source>
</evidence>
<sequence length="208" mass="23126">MAFWSMVDEVGNAESYRASAWGPAALGPEIHPSIHIPSLCQTDSDSEDERQPPTQDSTLPTEKIPVSKTPVEAISDPKQFGNYGSEADSIISASTSIQDVQDISVVQERNTPDRDGVFHTKEVEKEQVGPKQSCYHRIYLDSMNTESTAREEGPDTSGVSESNPLLRIPKDWGGKVCCRYTMSRKYSFDSILMKATDAFVRELSLLYR</sequence>
<name>A0A0C2NBP5_THEKT</name>
<accession>A0A0C2NBP5</accession>